<evidence type="ECO:0000313" key="3">
    <source>
        <dbReference type="EMBL" id="EKF52390.1"/>
    </source>
</evidence>
<feature type="region of interest" description="Disordered" evidence="1">
    <location>
        <begin position="18"/>
        <end position="48"/>
    </location>
</feature>
<reference evidence="3 4" key="1">
    <citation type="journal article" date="2012" name="J. Bacteriol.">
        <title>Genome Sequence of the Bacteriocin-Producing Strain Lactococcus garvieae DCC43.</title>
        <authorList>
            <person name="Gabrielsen C."/>
            <person name="Brede D.A."/>
            <person name="Hernandez P.E."/>
            <person name="Nes I.F."/>
            <person name="Diep D.B."/>
        </authorList>
    </citation>
    <scope>NUCLEOTIDE SEQUENCE [LARGE SCALE GENOMIC DNA]</scope>
    <source>
        <strain evidence="3 4">DCC43</strain>
    </source>
</reference>
<name>K2PM08_9LACT</name>
<sequence>MSQNQYEDLFAKSEDLLQQMTHIMEEPATPPSLKKTPPPKSKKKSNKLSRGERITALFVLLLLLVALALGGGKILQIIGEDDPISPDVEVQSQPQKIEEENSTDPNDEYIDENLARVRVSLDIRVKTNSKVGKIIVQNLPTNTARLRFSVIAEGTDEPFFRSEMIAPGYAVYEIPLQHEYLVGKHKGQILLEFYEIEEEKKITESLVDIIFNVSENE</sequence>
<proteinExistence type="predicted"/>
<dbReference type="Proteomes" id="UP000006787">
    <property type="component" value="Unassembled WGS sequence"/>
</dbReference>
<evidence type="ECO:0000313" key="4">
    <source>
        <dbReference type="Proteomes" id="UP000006787"/>
    </source>
</evidence>
<comment type="caution">
    <text evidence="3">The sequence shown here is derived from an EMBL/GenBank/DDBJ whole genome shotgun (WGS) entry which is preliminary data.</text>
</comment>
<dbReference type="PATRIC" id="fig|1231377.3.peg.272"/>
<keyword evidence="2" id="KW-0812">Transmembrane</keyword>
<gene>
    <name evidence="3" type="ORF">C426_0272</name>
</gene>
<organism evidence="3 4">
    <name type="scientific">Lactococcus garvieae DCC43</name>
    <dbReference type="NCBI Taxonomy" id="1231377"/>
    <lineage>
        <taxon>Bacteria</taxon>
        <taxon>Bacillati</taxon>
        <taxon>Bacillota</taxon>
        <taxon>Bacilli</taxon>
        <taxon>Lactobacillales</taxon>
        <taxon>Streptococcaceae</taxon>
        <taxon>Lactococcus</taxon>
    </lineage>
</organism>
<dbReference type="EMBL" id="AMQS01000002">
    <property type="protein sequence ID" value="EKF52390.1"/>
    <property type="molecule type" value="Genomic_DNA"/>
</dbReference>
<evidence type="ECO:0000256" key="1">
    <source>
        <dbReference type="SAM" id="MobiDB-lite"/>
    </source>
</evidence>
<protein>
    <submittedName>
        <fullName evidence="3">Uncharacterized protein</fullName>
    </submittedName>
</protein>
<feature type="region of interest" description="Disordered" evidence="1">
    <location>
        <begin position="85"/>
        <end position="107"/>
    </location>
</feature>
<accession>K2PM08</accession>
<dbReference type="AlphaFoldDB" id="K2PM08"/>
<keyword evidence="2" id="KW-0472">Membrane</keyword>
<evidence type="ECO:0000256" key="2">
    <source>
        <dbReference type="SAM" id="Phobius"/>
    </source>
</evidence>
<dbReference type="RefSeq" id="WP_004259652.1">
    <property type="nucleotide sequence ID" value="NZ_AMQS01000002.1"/>
</dbReference>
<keyword evidence="2" id="KW-1133">Transmembrane helix</keyword>
<feature type="transmembrane region" description="Helical" evidence="2">
    <location>
        <begin position="54"/>
        <end position="75"/>
    </location>
</feature>